<sequence length="87" mass="9544">MAARMRGVKSAEMAETMAARTAVHFVYEVSCSAMEVHGDAVVIINALQATDAAALSEEFGHILNDARHILKSFSQRRSRLVDGKQIR</sequence>
<dbReference type="AlphaFoldDB" id="A0A498JQK3"/>
<evidence type="ECO:0000313" key="2">
    <source>
        <dbReference type="EMBL" id="RXH97720.1"/>
    </source>
</evidence>
<dbReference type="Pfam" id="PF13456">
    <property type="entry name" value="RVT_3"/>
    <property type="match status" value="1"/>
</dbReference>
<keyword evidence="3" id="KW-1185">Reference proteome</keyword>
<dbReference type="InterPro" id="IPR002156">
    <property type="entry name" value="RNaseH_domain"/>
</dbReference>
<dbReference type="GO" id="GO:0004523">
    <property type="term" value="F:RNA-DNA hybrid ribonuclease activity"/>
    <property type="evidence" value="ECO:0007669"/>
    <property type="project" value="InterPro"/>
</dbReference>
<proteinExistence type="predicted"/>
<comment type="caution">
    <text evidence="2">The sequence shown here is derived from an EMBL/GenBank/DDBJ whole genome shotgun (WGS) entry which is preliminary data.</text>
</comment>
<gene>
    <name evidence="2" type="ORF">DVH24_010045</name>
</gene>
<evidence type="ECO:0000259" key="1">
    <source>
        <dbReference type="Pfam" id="PF13456"/>
    </source>
</evidence>
<organism evidence="2 3">
    <name type="scientific">Malus domestica</name>
    <name type="common">Apple</name>
    <name type="synonym">Pyrus malus</name>
    <dbReference type="NCBI Taxonomy" id="3750"/>
    <lineage>
        <taxon>Eukaryota</taxon>
        <taxon>Viridiplantae</taxon>
        <taxon>Streptophyta</taxon>
        <taxon>Embryophyta</taxon>
        <taxon>Tracheophyta</taxon>
        <taxon>Spermatophyta</taxon>
        <taxon>Magnoliopsida</taxon>
        <taxon>eudicotyledons</taxon>
        <taxon>Gunneridae</taxon>
        <taxon>Pentapetalae</taxon>
        <taxon>rosids</taxon>
        <taxon>fabids</taxon>
        <taxon>Rosales</taxon>
        <taxon>Rosaceae</taxon>
        <taxon>Amygdaloideae</taxon>
        <taxon>Maleae</taxon>
        <taxon>Malus</taxon>
    </lineage>
</organism>
<protein>
    <recommendedName>
        <fullName evidence="1">RNase H type-1 domain-containing protein</fullName>
    </recommendedName>
</protein>
<dbReference type="GO" id="GO:0003676">
    <property type="term" value="F:nucleic acid binding"/>
    <property type="evidence" value="ECO:0007669"/>
    <property type="project" value="InterPro"/>
</dbReference>
<dbReference type="EMBL" id="RDQH01000331">
    <property type="protein sequence ID" value="RXH97720.1"/>
    <property type="molecule type" value="Genomic_DNA"/>
</dbReference>
<feature type="domain" description="RNase H type-1" evidence="1">
    <location>
        <begin position="3"/>
        <end position="76"/>
    </location>
</feature>
<accession>A0A498JQK3</accession>
<name>A0A498JQK3_MALDO</name>
<dbReference type="Proteomes" id="UP000290289">
    <property type="component" value="Chromosome 5"/>
</dbReference>
<reference evidence="2 3" key="1">
    <citation type="submission" date="2018-10" db="EMBL/GenBank/DDBJ databases">
        <title>A high-quality apple genome assembly.</title>
        <authorList>
            <person name="Hu J."/>
        </authorList>
    </citation>
    <scope>NUCLEOTIDE SEQUENCE [LARGE SCALE GENOMIC DNA]</scope>
    <source>
        <strain evidence="3">cv. HFTH1</strain>
        <tissue evidence="2">Young leaf</tissue>
    </source>
</reference>
<evidence type="ECO:0000313" key="3">
    <source>
        <dbReference type="Proteomes" id="UP000290289"/>
    </source>
</evidence>